<feature type="compositionally biased region" description="Acidic residues" evidence="11">
    <location>
        <begin position="672"/>
        <end position="695"/>
    </location>
</feature>
<dbReference type="FunFam" id="2.30.310.10:FF:000001">
    <property type="entry name" value="Nuclear export mediator factor Nemf"/>
    <property type="match status" value="1"/>
</dbReference>
<accession>A0A3P9B2I7</accession>
<dbReference type="GO" id="GO:1990112">
    <property type="term" value="C:RQC complex"/>
    <property type="evidence" value="ECO:0007669"/>
    <property type="project" value="TreeGrafter"/>
</dbReference>
<feature type="compositionally biased region" description="Polar residues" evidence="11">
    <location>
        <begin position="749"/>
        <end position="762"/>
    </location>
</feature>
<reference evidence="13" key="2">
    <citation type="submission" date="2025-08" db="UniProtKB">
        <authorList>
            <consortium name="Ensembl"/>
        </authorList>
    </citation>
    <scope>IDENTIFICATION</scope>
</reference>
<dbReference type="Pfam" id="PF05833">
    <property type="entry name" value="NFACT_N"/>
    <property type="match status" value="1"/>
</dbReference>
<keyword evidence="5 10" id="KW-0175">Coiled coil</keyword>
<dbReference type="STRING" id="106582.ENSMZEP00005003957"/>
<evidence type="ECO:0000256" key="9">
    <source>
        <dbReference type="ARBA" id="ARBA00076869"/>
    </source>
</evidence>
<proteinExistence type="inferred from homology"/>
<keyword evidence="6" id="KW-0539">Nucleus</keyword>
<feature type="compositionally biased region" description="Basic and acidic residues" evidence="11">
    <location>
        <begin position="696"/>
        <end position="708"/>
    </location>
</feature>
<dbReference type="PANTHER" id="PTHR15239">
    <property type="entry name" value="NUCLEAR EXPORT MEDIATOR FACTOR NEMF"/>
    <property type="match status" value="1"/>
</dbReference>
<reference evidence="13" key="3">
    <citation type="submission" date="2025-09" db="UniProtKB">
        <authorList>
            <consortium name="Ensembl"/>
        </authorList>
    </citation>
    <scope>IDENTIFICATION</scope>
</reference>
<comment type="subunit">
    <text evidence="7">Component of the ribosome quality control complex (RQC), composed of the E3 ubiquitin ligase LTN1, TCF25 and NEMF associated with the 60S ribosomal subunit. The complex probably also contains VCP/p97 and its ubiquitin-binding cofactors. Interacts (via its N-terminus) with XPO1.</text>
</comment>
<dbReference type="GO" id="GO:0005634">
    <property type="term" value="C:nucleus"/>
    <property type="evidence" value="ECO:0007669"/>
    <property type="project" value="UniProtKB-SubCell"/>
</dbReference>
<feature type="compositionally biased region" description="Acidic residues" evidence="11">
    <location>
        <begin position="738"/>
        <end position="747"/>
    </location>
</feature>
<evidence type="ECO:0000256" key="4">
    <source>
        <dbReference type="ARBA" id="ARBA00022490"/>
    </source>
</evidence>
<evidence type="ECO:0000256" key="11">
    <source>
        <dbReference type="SAM" id="MobiDB-lite"/>
    </source>
</evidence>
<comment type="similarity">
    <text evidence="3">Belongs to the NEMF family.</text>
</comment>
<evidence type="ECO:0000256" key="2">
    <source>
        <dbReference type="ARBA" id="ARBA00004496"/>
    </source>
</evidence>
<name>A0A3P9B2I7_9CICH</name>
<dbReference type="GeneTree" id="ENSGT00390000018516"/>
<evidence type="ECO:0000256" key="5">
    <source>
        <dbReference type="ARBA" id="ARBA00023054"/>
    </source>
</evidence>
<feature type="compositionally biased region" description="Basic and acidic residues" evidence="11">
    <location>
        <begin position="424"/>
        <end position="444"/>
    </location>
</feature>
<feature type="domain" description="NFACT RNA-binding" evidence="12">
    <location>
        <begin position="524"/>
        <end position="633"/>
    </location>
</feature>
<evidence type="ECO:0000256" key="10">
    <source>
        <dbReference type="SAM" id="Coils"/>
    </source>
</evidence>
<evidence type="ECO:0000259" key="12">
    <source>
        <dbReference type="Pfam" id="PF05670"/>
    </source>
</evidence>
<feature type="coiled-coil region" evidence="10">
    <location>
        <begin position="297"/>
        <end position="341"/>
    </location>
</feature>
<evidence type="ECO:0000313" key="14">
    <source>
        <dbReference type="Proteomes" id="UP000265160"/>
    </source>
</evidence>
<dbReference type="GO" id="GO:0140708">
    <property type="term" value="P:CAT tailing"/>
    <property type="evidence" value="ECO:0007669"/>
    <property type="project" value="UniProtKB-ARBA"/>
</dbReference>
<evidence type="ECO:0000256" key="6">
    <source>
        <dbReference type="ARBA" id="ARBA00023242"/>
    </source>
</evidence>
<evidence type="ECO:0000256" key="7">
    <source>
        <dbReference type="ARBA" id="ARBA00062982"/>
    </source>
</evidence>
<dbReference type="GO" id="GO:0043023">
    <property type="term" value="F:ribosomal large subunit binding"/>
    <property type="evidence" value="ECO:0007669"/>
    <property type="project" value="TreeGrafter"/>
</dbReference>
<reference evidence="13 14" key="1">
    <citation type="journal article" date="2014" name="Nature">
        <title>The genomic substrate for adaptive radiation in African cichlid fish.</title>
        <authorList>
            <person name="Brawand D."/>
            <person name="Wagner C.E."/>
            <person name="Li Y.I."/>
            <person name="Malinsky M."/>
            <person name="Keller I."/>
            <person name="Fan S."/>
            <person name="Simakov O."/>
            <person name="Ng A.Y."/>
            <person name="Lim Z.W."/>
            <person name="Bezault E."/>
            <person name="Turner-Maier J."/>
            <person name="Johnson J."/>
            <person name="Alcazar R."/>
            <person name="Noh H.J."/>
            <person name="Russell P."/>
            <person name="Aken B."/>
            <person name="Alfoldi J."/>
            <person name="Amemiya C."/>
            <person name="Azzouzi N."/>
            <person name="Baroiller J.F."/>
            <person name="Barloy-Hubler F."/>
            <person name="Berlin A."/>
            <person name="Bloomquist R."/>
            <person name="Carleton K.L."/>
            <person name="Conte M.A."/>
            <person name="D'Cotta H."/>
            <person name="Eshel O."/>
            <person name="Gaffney L."/>
            <person name="Galibert F."/>
            <person name="Gante H.F."/>
            <person name="Gnerre S."/>
            <person name="Greuter L."/>
            <person name="Guyon R."/>
            <person name="Haddad N.S."/>
            <person name="Haerty W."/>
            <person name="Harris R.M."/>
            <person name="Hofmann H.A."/>
            <person name="Hourlier T."/>
            <person name="Hulata G."/>
            <person name="Jaffe D.B."/>
            <person name="Lara M."/>
            <person name="Lee A.P."/>
            <person name="MacCallum I."/>
            <person name="Mwaiko S."/>
            <person name="Nikaido M."/>
            <person name="Nishihara H."/>
            <person name="Ozouf-Costaz C."/>
            <person name="Penman D.J."/>
            <person name="Przybylski D."/>
            <person name="Rakotomanga M."/>
            <person name="Renn S.C.P."/>
            <person name="Ribeiro F.J."/>
            <person name="Ron M."/>
            <person name="Salzburger W."/>
            <person name="Sanchez-Pulido L."/>
            <person name="Santos M.E."/>
            <person name="Searle S."/>
            <person name="Sharpe T."/>
            <person name="Swofford R."/>
            <person name="Tan F.J."/>
            <person name="Williams L."/>
            <person name="Young S."/>
            <person name="Yin S."/>
            <person name="Okada N."/>
            <person name="Kocher T.D."/>
            <person name="Miska E.A."/>
            <person name="Lander E.S."/>
            <person name="Venkatesh B."/>
            <person name="Fernald R.D."/>
            <person name="Meyer A."/>
            <person name="Ponting C.P."/>
            <person name="Streelman J.T."/>
            <person name="Lindblad-Toh K."/>
            <person name="Seehausen O."/>
            <person name="Di Palma F."/>
        </authorList>
    </citation>
    <scope>NUCLEOTIDE SEQUENCE</scope>
</reference>
<dbReference type="Proteomes" id="UP000265160">
    <property type="component" value="LG19"/>
</dbReference>
<dbReference type="Ensembl" id="ENSMZET00005004118.1">
    <property type="protein sequence ID" value="ENSMZEP00005003957.1"/>
    <property type="gene ID" value="ENSMZEG00005003015.1"/>
</dbReference>
<dbReference type="InterPro" id="IPR008532">
    <property type="entry name" value="NFACT_RNA-bd"/>
</dbReference>
<feature type="region of interest" description="Disordered" evidence="11">
    <location>
        <begin position="652"/>
        <end position="762"/>
    </location>
</feature>
<keyword evidence="4" id="KW-0963">Cytoplasm</keyword>
<evidence type="ECO:0000256" key="3">
    <source>
        <dbReference type="ARBA" id="ARBA00008318"/>
    </source>
</evidence>
<evidence type="ECO:0000256" key="1">
    <source>
        <dbReference type="ARBA" id="ARBA00004123"/>
    </source>
</evidence>
<organism evidence="13 14">
    <name type="scientific">Maylandia zebra</name>
    <name type="common">zebra mbuna</name>
    <dbReference type="NCBI Taxonomy" id="106582"/>
    <lineage>
        <taxon>Eukaryota</taxon>
        <taxon>Metazoa</taxon>
        <taxon>Chordata</taxon>
        <taxon>Craniata</taxon>
        <taxon>Vertebrata</taxon>
        <taxon>Euteleostomi</taxon>
        <taxon>Actinopterygii</taxon>
        <taxon>Neopterygii</taxon>
        <taxon>Teleostei</taxon>
        <taxon>Neoteleostei</taxon>
        <taxon>Acanthomorphata</taxon>
        <taxon>Ovalentaria</taxon>
        <taxon>Cichlomorphae</taxon>
        <taxon>Cichliformes</taxon>
        <taxon>Cichlidae</taxon>
        <taxon>African cichlids</taxon>
        <taxon>Pseudocrenilabrinae</taxon>
        <taxon>Haplochromini</taxon>
        <taxon>Maylandia</taxon>
        <taxon>Maylandia zebra complex</taxon>
    </lineage>
</organism>
<dbReference type="InterPro" id="IPR051608">
    <property type="entry name" value="RQC_Subunit_NEMF"/>
</dbReference>
<dbReference type="GO" id="GO:0000049">
    <property type="term" value="F:tRNA binding"/>
    <property type="evidence" value="ECO:0007669"/>
    <property type="project" value="TreeGrafter"/>
</dbReference>
<dbReference type="Gene3D" id="2.30.310.10">
    <property type="entry name" value="ibrinogen binding protein from staphylococcus aureus domain"/>
    <property type="match status" value="1"/>
</dbReference>
<sequence length="762" mass="86374">MKTRFTTVDIRAVIAEINANYIGMRVYNVYDIDNKTYLIRLQKPDSKAVLLIESGTRIHSTDFEWPKNMMPSGFAMKCRKHLKTRRLTQIKQLGIDRIVDIQFGSDEAAYHLIIELYDRGNIILADHEYTILNLLRFRTAEAEDVKIAVRERYPVESARPPEPLISLERLTEILSKAPNGEQVKRVLNPHLPYGATLIEHSLIEAGLSGSIKIDSQVDSAQVAPKILEALQIAETYMEKTENFSGRGYIIQKTEKKPSLTPGKPSEELLTYDEFHPFLFAQHAKSPYLEFDTFDKVVDEFFSKMESQKIDLKALQQEKQALKKLENVKKDHEQRLEALHQAQEVDRIKGELVEMNLPVVERALQVVRSALANQVDWTEIGVLVKEAQAAGDPVACAIKELKLQTNHITMLLKNPYISEEDQEEEEKKEIVETKGKKNKNKDKGQNKKLQRNKPMLVDVDLGLSAYANAKKYYDSKRSAEKKEQKTIEAADKAMKSAEKKTQQTLKEVQTVTTIQKARKVYWFEKFLWFISSENYLVIAGRDQQQNEMIVKRYLRAGDIYVHADLHGATSCVIKNPSGNPIPPRTLTEAGTMAVCYSAAWDAKIVTSAWWVHHHQVSKTAPTGEYLTTGSFMIRVPSLAVSVDDQSVFRHQGERKVRTVEEDMEEATSRTAELLDEGEELIGDDSSNEDQGEERADDGETKEVEVKKEDDTEEEDDGASGEVDSAADTGAKVSERSDSGMEEESEEFSFPDTTITLSHLQPSR</sequence>
<keyword evidence="14" id="KW-1185">Reference proteome</keyword>
<dbReference type="AlphaFoldDB" id="A0A3P9B2I7"/>
<dbReference type="GO" id="GO:0005737">
    <property type="term" value="C:cytoplasm"/>
    <property type="evidence" value="ECO:0007669"/>
    <property type="project" value="UniProtKB-SubCell"/>
</dbReference>
<comment type="subcellular location">
    <subcellularLocation>
        <location evidence="2">Cytoplasm</location>
    </subcellularLocation>
    <subcellularLocation>
        <location evidence="1">Nucleus</location>
    </subcellularLocation>
</comment>
<dbReference type="Pfam" id="PF05670">
    <property type="entry name" value="NFACT-R_1"/>
    <property type="match status" value="1"/>
</dbReference>
<evidence type="ECO:0000313" key="13">
    <source>
        <dbReference type="Ensembl" id="ENSMZEP00005003957.1"/>
    </source>
</evidence>
<feature type="coiled-coil region" evidence="10">
    <location>
        <begin position="479"/>
        <end position="506"/>
    </location>
</feature>
<dbReference type="PANTHER" id="PTHR15239:SF6">
    <property type="entry name" value="RIBOSOME QUALITY CONTROL COMPLEX SUBUNIT NEMF"/>
    <property type="match status" value="1"/>
</dbReference>
<evidence type="ECO:0000256" key="8">
    <source>
        <dbReference type="ARBA" id="ARBA00071447"/>
    </source>
</evidence>
<feature type="region of interest" description="Disordered" evidence="11">
    <location>
        <begin position="421"/>
        <end position="449"/>
    </location>
</feature>
<protein>
    <recommendedName>
        <fullName evidence="8">Ribosome quality control complex subunit NEMF</fullName>
    </recommendedName>
    <alternativeName>
        <fullName evidence="9">Nuclear export mediator factor</fullName>
    </alternativeName>
</protein>